<dbReference type="Proteomes" id="UP000030380">
    <property type="component" value="Unassembled WGS sequence"/>
</dbReference>
<keyword evidence="6" id="KW-0997">Cell inner membrane</keyword>
<dbReference type="GO" id="GO:0010181">
    <property type="term" value="F:FMN binding"/>
    <property type="evidence" value="ECO:0007669"/>
    <property type="project" value="InterPro"/>
</dbReference>
<keyword evidence="6" id="KW-1278">Translocase</keyword>
<evidence type="ECO:0000313" key="9">
    <source>
        <dbReference type="Proteomes" id="UP000030380"/>
    </source>
</evidence>
<comment type="similarity">
    <text evidence="6">Belongs to the RnfG family.</text>
</comment>
<comment type="subunit">
    <text evidence="6">The complex is composed of six subunits: RnfA, RnfB, RnfC, RnfD, RnfE and RnfG.</text>
</comment>
<name>A0A0A3ATR8_9PAST</name>
<comment type="cofactor">
    <cofactor evidence="6">
        <name>FMN</name>
        <dbReference type="ChEBI" id="CHEBI:58210"/>
    </cofactor>
</comment>
<keyword evidence="4 6" id="KW-0288">FMN</keyword>
<dbReference type="EMBL" id="JSUM01000003">
    <property type="protein sequence ID" value="KGQ71137.1"/>
    <property type="molecule type" value="Genomic_DNA"/>
</dbReference>
<dbReference type="EC" id="7.-.-.-" evidence="6"/>
<dbReference type="GO" id="GO:0005886">
    <property type="term" value="C:plasma membrane"/>
    <property type="evidence" value="ECO:0007669"/>
    <property type="project" value="UniProtKB-SubCell"/>
</dbReference>
<evidence type="ECO:0000256" key="2">
    <source>
        <dbReference type="ARBA" id="ARBA00022553"/>
    </source>
</evidence>
<dbReference type="NCBIfam" id="NF002519">
    <property type="entry name" value="PRK01908.1"/>
    <property type="match status" value="1"/>
</dbReference>
<keyword evidence="5 6" id="KW-0249">Electron transport</keyword>
<sequence>MLIKTTFRSAAILALVALLCTALSIGVFLLTKTRIENEKITQQRQQLDQVIPSDYADNALLSSCVIPDQQRYPSLQEIYIAQKQGKTTAYAIKAVTNQGYSGRIEVLIGISVDGEILGVRVLQHNETPGLGDKIETTKSDWIYAFNRQQFRLENESQWAVKKDGGKFDQFAGATITPRAVVNAVKQTALAVVNDFRHTPVTQFSHCP</sequence>
<dbReference type="InterPro" id="IPR010209">
    <property type="entry name" value="Ion_transpt_RnfG/RsxG"/>
</dbReference>
<gene>
    <name evidence="6" type="primary">rnfG</name>
    <name evidence="8" type="ORF">OA57_02595</name>
</gene>
<protein>
    <recommendedName>
        <fullName evidence="6">Ion-translocating oxidoreductase complex subunit G</fullName>
        <ecNumber evidence="6">7.-.-.-</ecNumber>
    </recommendedName>
    <alternativeName>
        <fullName evidence="6">Rnf electron transport complex subunit G</fullName>
    </alternativeName>
</protein>
<dbReference type="SMART" id="SM00900">
    <property type="entry name" value="FMN_bind"/>
    <property type="match status" value="1"/>
</dbReference>
<dbReference type="PIRSF" id="PIRSF006091">
    <property type="entry name" value="E_trnsport_RnfG"/>
    <property type="match status" value="1"/>
</dbReference>
<dbReference type="STRING" id="505317.OA57_02595"/>
<keyword evidence="1 6" id="KW-0813">Transport</keyword>
<dbReference type="GO" id="GO:0022900">
    <property type="term" value="P:electron transport chain"/>
    <property type="evidence" value="ECO:0007669"/>
    <property type="project" value="UniProtKB-UniRule"/>
</dbReference>
<dbReference type="RefSeq" id="WP_034613045.1">
    <property type="nucleotide sequence ID" value="NZ_JSUM01000003.1"/>
</dbReference>
<evidence type="ECO:0000313" key="8">
    <source>
        <dbReference type="EMBL" id="KGQ71137.1"/>
    </source>
</evidence>
<evidence type="ECO:0000256" key="1">
    <source>
        <dbReference type="ARBA" id="ARBA00022448"/>
    </source>
</evidence>
<organism evidence="8 9">
    <name type="scientific">Chelonobacter oris</name>
    <dbReference type="NCBI Taxonomy" id="505317"/>
    <lineage>
        <taxon>Bacteria</taxon>
        <taxon>Pseudomonadati</taxon>
        <taxon>Pseudomonadota</taxon>
        <taxon>Gammaproteobacteria</taxon>
        <taxon>Pasteurellales</taxon>
        <taxon>Pasteurellaceae</taxon>
        <taxon>Chelonobacter</taxon>
    </lineage>
</organism>
<comment type="subcellular location">
    <subcellularLocation>
        <location evidence="6">Cell inner membrane</location>
        <topology evidence="6">Single-pass membrane protein</topology>
    </subcellularLocation>
</comment>
<dbReference type="GO" id="GO:0009055">
    <property type="term" value="F:electron transfer activity"/>
    <property type="evidence" value="ECO:0007669"/>
    <property type="project" value="InterPro"/>
</dbReference>
<dbReference type="InterPro" id="IPR007329">
    <property type="entry name" value="FMN-bd"/>
</dbReference>
<keyword evidence="3 6" id="KW-0285">Flavoprotein</keyword>
<dbReference type="Pfam" id="PF04205">
    <property type="entry name" value="FMN_bind"/>
    <property type="match status" value="1"/>
</dbReference>
<feature type="domain" description="FMN-binding" evidence="7">
    <location>
        <begin position="99"/>
        <end position="191"/>
    </location>
</feature>
<proteinExistence type="inferred from homology"/>
<evidence type="ECO:0000259" key="7">
    <source>
        <dbReference type="SMART" id="SM00900"/>
    </source>
</evidence>
<keyword evidence="6" id="KW-0812">Transmembrane</keyword>
<dbReference type="NCBIfam" id="TIGR01947">
    <property type="entry name" value="rnfG"/>
    <property type="match status" value="1"/>
</dbReference>
<comment type="caution">
    <text evidence="8">The sequence shown here is derived from an EMBL/GenBank/DDBJ whole genome shotgun (WGS) entry which is preliminary data.</text>
</comment>
<comment type="function">
    <text evidence="6">Part of a membrane-bound complex that couples electron transfer with translocation of ions across the membrane.</text>
</comment>
<keyword evidence="6" id="KW-1003">Cell membrane</keyword>
<evidence type="ECO:0000256" key="5">
    <source>
        <dbReference type="ARBA" id="ARBA00022982"/>
    </source>
</evidence>
<evidence type="ECO:0000256" key="3">
    <source>
        <dbReference type="ARBA" id="ARBA00022630"/>
    </source>
</evidence>
<evidence type="ECO:0000256" key="4">
    <source>
        <dbReference type="ARBA" id="ARBA00022643"/>
    </source>
</evidence>
<reference evidence="8 9" key="1">
    <citation type="submission" date="2014-11" db="EMBL/GenBank/DDBJ databases">
        <title>Draft genome sequence of Chelonobacter oris 1662T, associated with respiratory disease in Hermann's Tortoises.</title>
        <authorList>
            <person name="Kudirkiene E."/>
            <person name="Hansen M.J."/>
            <person name="Bojesen A.M."/>
        </authorList>
    </citation>
    <scope>NUCLEOTIDE SEQUENCE [LARGE SCALE GENOMIC DNA]</scope>
    <source>
        <strain evidence="8 9">1662</strain>
    </source>
</reference>
<accession>A0A0A3ATR8</accession>
<keyword evidence="6" id="KW-0472">Membrane</keyword>
<keyword evidence="2 6" id="KW-0597">Phosphoprotein</keyword>
<feature type="modified residue" description="FMN phosphoryl threonine" evidence="6">
    <location>
        <position position="174"/>
    </location>
</feature>
<evidence type="ECO:0000256" key="6">
    <source>
        <dbReference type="HAMAP-Rule" id="MF_00479"/>
    </source>
</evidence>
<dbReference type="PANTHER" id="PTHR36118">
    <property type="entry name" value="ION-TRANSLOCATING OXIDOREDUCTASE COMPLEX SUBUNIT G"/>
    <property type="match status" value="1"/>
</dbReference>
<keyword evidence="6" id="KW-1133">Transmembrane helix</keyword>
<dbReference type="AlphaFoldDB" id="A0A0A3ATR8"/>
<dbReference type="OrthoDB" id="9784165at2"/>
<dbReference type="PANTHER" id="PTHR36118:SF1">
    <property type="entry name" value="ION-TRANSLOCATING OXIDOREDUCTASE COMPLEX SUBUNIT G"/>
    <property type="match status" value="1"/>
</dbReference>
<dbReference type="HAMAP" id="MF_00479">
    <property type="entry name" value="RsxG_RnfG"/>
    <property type="match status" value="1"/>
</dbReference>
<keyword evidence="9" id="KW-1185">Reference proteome</keyword>